<feature type="transmembrane region" description="Helical" evidence="6">
    <location>
        <begin position="28"/>
        <end position="47"/>
    </location>
</feature>
<comment type="subcellular location">
    <subcellularLocation>
        <location evidence="1">Membrane</location>
        <topology evidence="1">Multi-pass membrane protein</topology>
    </subcellularLocation>
</comment>
<name>A0AAX4PFQ0_9CHLO</name>
<organism evidence="7 8">
    <name type="scientific">Chloropicon roscoffensis</name>
    <dbReference type="NCBI Taxonomy" id="1461544"/>
    <lineage>
        <taxon>Eukaryota</taxon>
        <taxon>Viridiplantae</taxon>
        <taxon>Chlorophyta</taxon>
        <taxon>Chloropicophyceae</taxon>
        <taxon>Chloropicales</taxon>
        <taxon>Chloropicaceae</taxon>
        <taxon>Chloropicon</taxon>
    </lineage>
</organism>
<proteinExistence type="predicted"/>
<accession>A0AAX4PFQ0</accession>
<evidence type="ECO:0000256" key="1">
    <source>
        <dbReference type="ARBA" id="ARBA00004141"/>
    </source>
</evidence>
<protein>
    <submittedName>
        <fullName evidence="7">Subunit alpha of organic solute transporter</fullName>
    </submittedName>
</protein>
<feature type="transmembrane region" description="Helical" evidence="6">
    <location>
        <begin position="231"/>
        <end position="254"/>
    </location>
</feature>
<gene>
    <name evidence="7" type="ORF">HKI87_10g64430</name>
</gene>
<reference evidence="7 8" key="1">
    <citation type="submission" date="2024-03" db="EMBL/GenBank/DDBJ databases">
        <title>Complete genome sequence of the green alga Chloropicon roscoffensis RCC1871.</title>
        <authorList>
            <person name="Lemieux C."/>
            <person name="Pombert J.-F."/>
            <person name="Otis C."/>
            <person name="Turmel M."/>
        </authorList>
    </citation>
    <scope>NUCLEOTIDE SEQUENCE [LARGE SCALE GENOMIC DNA]</scope>
    <source>
        <strain evidence="7 8">RCC1871</strain>
    </source>
</reference>
<evidence type="ECO:0000313" key="8">
    <source>
        <dbReference type="Proteomes" id="UP001472866"/>
    </source>
</evidence>
<dbReference type="Pfam" id="PF03619">
    <property type="entry name" value="Solute_trans_a"/>
    <property type="match status" value="1"/>
</dbReference>
<dbReference type="AlphaFoldDB" id="A0AAX4PFQ0"/>
<feature type="transmembrane region" description="Helical" evidence="6">
    <location>
        <begin position="200"/>
        <end position="219"/>
    </location>
</feature>
<evidence type="ECO:0000256" key="4">
    <source>
        <dbReference type="ARBA" id="ARBA00023136"/>
    </source>
</evidence>
<dbReference type="GO" id="GO:0016020">
    <property type="term" value="C:membrane"/>
    <property type="evidence" value="ECO:0007669"/>
    <property type="project" value="UniProtKB-SubCell"/>
</dbReference>
<keyword evidence="3 6" id="KW-1133">Transmembrane helix</keyword>
<feature type="transmembrane region" description="Helical" evidence="6">
    <location>
        <begin position="266"/>
        <end position="290"/>
    </location>
</feature>
<keyword evidence="4 6" id="KW-0472">Membrane</keyword>
<feature type="transmembrane region" description="Helical" evidence="6">
    <location>
        <begin position="106"/>
        <end position="124"/>
    </location>
</feature>
<dbReference type="Proteomes" id="UP001472866">
    <property type="component" value="Chromosome 10"/>
</dbReference>
<evidence type="ECO:0000256" key="3">
    <source>
        <dbReference type="ARBA" id="ARBA00022989"/>
    </source>
</evidence>
<keyword evidence="2 6" id="KW-0812">Transmembrane</keyword>
<keyword evidence="8" id="KW-1185">Reference proteome</keyword>
<feature type="transmembrane region" description="Helical" evidence="6">
    <location>
        <begin position="310"/>
        <end position="331"/>
    </location>
</feature>
<dbReference type="EMBL" id="CP151510">
    <property type="protein sequence ID" value="WZN64886.1"/>
    <property type="molecule type" value="Genomic_DNA"/>
</dbReference>
<evidence type="ECO:0000313" key="7">
    <source>
        <dbReference type="EMBL" id="WZN64886.1"/>
    </source>
</evidence>
<evidence type="ECO:0000256" key="5">
    <source>
        <dbReference type="SAM" id="MobiDB-lite"/>
    </source>
</evidence>
<sequence>MEMNSTSLAASSGDGVGEELPWYTTHSLLVSLMACGLTVFTMLIAFLHIRYHLRHYHEPVVQRHTIRIILMVPLYALMSCVSLFTYRTIVSFIATMLRDVYEAYTLYNFLALLLCLLGGPNVLVSKWKGSAHPASAPTTPGGKSADPAMPSSSPREEEEDELSSQFSWWTCTCCLKDLLKIDINNPRFLRMIRQGVMQFIYVKLVLVITSIVLKCVGLYGEGQIMNFKAGYIYIVVVYNLSIACALYSLMVFYMATKRFLKEHRPIFKFALVKIIIFVTFWQGLVVTILFKLDVIKPIKGLDATASAQFIVNFLICAEGVPLSILNVFGFWPSIVRKGKETNAFHSLKHCVRMNDVLMDTAHTFLPSQKYSEFVVINAQEGFQEDVEEPGPVGDGGEGGGRRDGDDDATQPPLIAIDAEMSHEQAQEAGTLRR</sequence>
<feature type="region of interest" description="Disordered" evidence="5">
    <location>
        <begin position="384"/>
        <end position="433"/>
    </location>
</feature>
<feature type="transmembrane region" description="Helical" evidence="6">
    <location>
        <begin position="68"/>
        <end position="86"/>
    </location>
</feature>
<evidence type="ECO:0000256" key="2">
    <source>
        <dbReference type="ARBA" id="ARBA00022692"/>
    </source>
</evidence>
<dbReference type="InterPro" id="IPR005178">
    <property type="entry name" value="Ostalpha/TMEM184C"/>
</dbReference>
<dbReference type="PANTHER" id="PTHR23423">
    <property type="entry name" value="ORGANIC SOLUTE TRANSPORTER-RELATED"/>
    <property type="match status" value="1"/>
</dbReference>
<feature type="region of interest" description="Disordered" evidence="5">
    <location>
        <begin position="133"/>
        <end position="156"/>
    </location>
</feature>
<evidence type="ECO:0000256" key="6">
    <source>
        <dbReference type="SAM" id="Phobius"/>
    </source>
</evidence>
<dbReference type="SMART" id="SM01417">
    <property type="entry name" value="Solute_trans_a"/>
    <property type="match status" value="1"/>
</dbReference>